<evidence type="ECO:0000313" key="1">
    <source>
        <dbReference type="Proteomes" id="UP000887579"/>
    </source>
</evidence>
<sequence>MKLYVYLLVVLFIEVIASYDYNNVIVKPEQYPDQEMECQMTCKSMNIQKRIPPTIGNATCYVPNPTTLDPKPSKTPYPTPSKTPYPTPSKKPDPTPTTSTDPTPSKKPDPTPSKKPDPTPSKTPYPTPSKKPDPTPTTSTDPTPSKKPDPTPSKTPYPTPTTSTDPTPSKKPDPTTATSTDPSTFTTPNPTSTSPETTTYYPTPTSTVPPSTTTDPSTPEPDSDSEDCRQIHKQVCLYGDPQYTTLDGAHFNYHGTCPHVFLKSCNSNNEFEDFEVVVQNRRIGNLTAKIDSAEILLYNQSIYMDSENRFFVNEERQVYPYYFPSAKESLFNITLEYPWKKQIIAKNGFKIDFEGYTFCVSIPDCPEYFGSGKLCGLTGTNFDGNCQNDVEVDNYMQNSEINSCRYGNMVNTWANSFVVEKYFEPPHKLPSLDTCELGVKYEFSQLCHDAMLECTPIIQAKNGFSIFSQCKNLEEEMYQEFFDRCVITTCRAQNSKCKAFNNFVEYCQDINNQTLYGSWKNGADCQHFYDTEVQLFQQL</sequence>
<name>A0AC34FH18_9BILA</name>
<reference evidence="2" key="1">
    <citation type="submission" date="2022-11" db="UniProtKB">
        <authorList>
            <consortium name="WormBaseParasite"/>
        </authorList>
    </citation>
    <scope>IDENTIFICATION</scope>
</reference>
<proteinExistence type="predicted"/>
<evidence type="ECO:0000313" key="2">
    <source>
        <dbReference type="WBParaSite" id="ES5_v2.g16678.t1"/>
    </source>
</evidence>
<organism evidence="1 2">
    <name type="scientific">Panagrolaimus sp. ES5</name>
    <dbReference type="NCBI Taxonomy" id="591445"/>
    <lineage>
        <taxon>Eukaryota</taxon>
        <taxon>Metazoa</taxon>
        <taxon>Ecdysozoa</taxon>
        <taxon>Nematoda</taxon>
        <taxon>Chromadorea</taxon>
        <taxon>Rhabditida</taxon>
        <taxon>Tylenchina</taxon>
        <taxon>Panagrolaimomorpha</taxon>
        <taxon>Panagrolaimoidea</taxon>
        <taxon>Panagrolaimidae</taxon>
        <taxon>Panagrolaimus</taxon>
    </lineage>
</organism>
<accession>A0AC34FH18</accession>
<dbReference type="WBParaSite" id="ES5_v2.g16678.t1">
    <property type="protein sequence ID" value="ES5_v2.g16678.t1"/>
    <property type="gene ID" value="ES5_v2.g16678"/>
</dbReference>
<dbReference type="Proteomes" id="UP000887579">
    <property type="component" value="Unplaced"/>
</dbReference>
<protein>
    <submittedName>
        <fullName evidence="2">VWFD domain-containing protein</fullName>
    </submittedName>
</protein>